<accession>A0ABR0MT73</accession>
<evidence type="ECO:0000313" key="2">
    <source>
        <dbReference type="Proteomes" id="UP001358586"/>
    </source>
</evidence>
<keyword evidence="2" id="KW-1185">Reference proteome</keyword>
<sequence>MKAFYNNGDEIIRISFRRKKKCRSRGQGNVDVIEEDYELCLMGRVLTDSVVHFSLTKITLVDLWHPLGGVAISEIGEKRHLFFAYDNIFFGEANEEGAYTRQRLFM</sequence>
<protein>
    <recommendedName>
        <fullName evidence="3">DUF4283 domain-containing protein</fullName>
    </recommendedName>
</protein>
<dbReference type="Proteomes" id="UP001358586">
    <property type="component" value="Chromosome 12"/>
</dbReference>
<evidence type="ECO:0008006" key="3">
    <source>
        <dbReference type="Google" id="ProtNLM"/>
    </source>
</evidence>
<organism evidence="1 2">
    <name type="scientific">Gossypium arboreum</name>
    <name type="common">Tree cotton</name>
    <name type="synonym">Gossypium nanking</name>
    <dbReference type="NCBI Taxonomy" id="29729"/>
    <lineage>
        <taxon>Eukaryota</taxon>
        <taxon>Viridiplantae</taxon>
        <taxon>Streptophyta</taxon>
        <taxon>Embryophyta</taxon>
        <taxon>Tracheophyta</taxon>
        <taxon>Spermatophyta</taxon>
        <taxon>Magnoliopsida</taxon>
        <taxon>eudicotyledons</taxon>
        <taxon>Gunneridae</taxon>
        <taxon>Pentapetalae</taxon>
        <taxon>rosids</taxon>
        <taxon>malvids</taxon>
        <taxon>Malvales</taxon>
        <taxon>Malvaceae</taxon>
        <taxon>Malvoideae</taxon>
        <taxon>Gossypium</taxon>
    </lineage>
</organism>
<reference evidence="1 2" key="1">
    <citation type="submission" date="2023-03" db="EMBL/GenBank/DDBJ databases">
        <title>WGS of Gossypium arboreum.</title>
        <authorList>
            <person name="Yu D."/>
        </authorList>
    </citation>
    <scope>NUCLEOTIDE SEQUENCE [LARGE SCALE GENOMIC DNA]</scope>
    <source>
        <tissue evidence="1">Leaf</tissue>
    </source>
</reference>
<gene>
    <name evidence="1" type="ORF">PVK06_045126</name>
</gene>
<proteinExistence type="predicted"/>
<comment type="caution">
    <text evidence="1">The sequence shown here is derived from an EMBL/GenBank/DDBJ whole genome shotgun (WGS) entry which is preliminary data.</text>
</comment>
<evidence type="ECO:0000313" key="1">
    <source>
        <dbReference type="EMBL" id="KAK5777159.1"/>
    </source>
</evidence>
<name>A0ABR0MT73_GOSAR</name>
<dbReference type="EMBL" id="JARKNE010000012">
    <property type="protein sequence ID" value="KAK5777159.1"/>
    <property type="molecule type" value="Genomic_DNA"/>
</dbReference>